<keyword evidence="4" id="KW-1185">Reference proteome</keyword>
<organism evidence="3 4">
    <name type="scientific">Monilinia vaccinii-corymbosi</name>
    <dbReference type="NCBI Taxonomy" id="61207"/>
    <lineage>
        <taxon>Eukaryota</taxon>
        <taxon>Fungi</taxon>
        <taxon>Dikarya</taxon>
        <taxon>Ascomycota</taxon>
        <taxon>Pezizomycotina</taxon>
        <taxon>Leotiomycetes</taxon>
        <taxon>Helotiales</taxon>
        <taxon>Sclerotiniaceae</taxon>
        <taxon>Monilinia</taxon>
    </lineage>
</organism>
<feature type="compositionally biased region" description="Low complexity" evidence="1">
    <location>
        <begin position="42"/>
        <end position="52"/>
    </location>
</feature>
<dbReference type="EMBL" id="CP063412">
    <property type="protein sequence ID" value="QSZ37378.1"/>
    <property type="molecule type" value="Genomic_DNA"/>
</dbReference>
<evidence type="ECO:0000313" key="3">
    <source>
        <dbReference type="EMBL" id="QSZ37378.1"/>
    </source>
</evidence>
<dbReference type="Proteomes" id="UP000672032">
    <property type="component" value="Chromosome 8"/>
</dbReference>
<feature type="domain" description="Dynamin N-terminal" evidence="2">
    <location>
        <begin position="127"/>
        <end position="347"/>
    </location>
</feature>
<dbReference type="SUPFAM" id="SSF52540">
    <property type="entry name" value="P-loop containing nucleoside triphosphate hydrolases"/>
    <property type="match status" value="1"/>
</dbReference>
<name>A0A8A3PPK9_9HELO</name>
<proteinExistence type="predicted"/>
<feature type="region of interest" description="Disordered" evidence="1">
    <location>
        <begin position="927"/>
        <end position="952"/>
    </location>
</feature>
<gene>
    <name evidence="3" type="ORF">DSL72_009476</name>
</gene>
<accession>A0A8A3PPK9</accession>
<evidence type="ECO:0000313" key="4">
    <source>
        <dbReference type="Proteomes" id="UP000672032"/>
    </source>
</evidence>
<dbReference type="InterPro" id="IPR045063">
    <property type="entry name" value="Dynamin_N"/>
</dbReference>
<feature type="region of interest" description="Disordered" evidence="1">
    <location>
        <begin position="1"/>
        <end position="59"/>
    </location>
</feature>
<feature type="compositionally biased region" description="Basic and acidic residues" evidence="1">
    <location>
        <begin position="1"/>
        <end position="10"/>
    </location>
</feature>
<dbReference type="PANTHER" id="PTHR36681:SF3">
    <property type="entry name" value="NUCLEAR GTPASE, GERMINAL CENTER-ASSOCIATED, TANDEM DUPLICATE 3"/>
    <property type="match status" value="1"/>
</dbReference>
<sequence>MADFAVKLEAEPSQDNPLFVSDDEDHAPRSPSPFVTTSLRHSVSPSPVPSYSGEIPNHDTPTWQTCSNLDMLAQIEIKEDAVRNGINGLKNIEAALRQHAGEVWSSSKWLERIETIRAAKKECRVLIGFLGVTGAGKSTLINSVLGYEDLLPADDERACTAVICEISWNYRTDPAAAFVAIIDHINEQDWEFELRRLYRDIADKVSNKDGDGEELDLERDERIRSAFGKVNNVQNILDQSKTIKADNILGFADAIKPYIDSNNSKEEGSTSAFAQWPLVKLVRLQIKAEVLQTGIVLVDLPGSMDTNAARGAVAATYTKNLTVSCVVSPISRAASDKPAQDLLGSITKRYLQLEDHFTSDHLCFIVTKIDTSLSVNRYIKTHPEVGKGLEKVYDKEARTQESLAYMQLQDEMRQLEAFIKNDKSKRKRDTDESPTSSAQALGYKRNKINYLHIQKQALDTQNAINAEESWLGRANQKMNELKDAEWCNDSKKMHACIQSRNAVSTTALRDDFETVRRQMGEKKATKPLQVFCISPVAYFSLQTGQRPQGFFRKSDTGIPALRKWLVDATLGNRSRNADSFLADIESLETTLRLWAADTKFEYKLPVAKKDEIENAFDEEVDILCKKLQDLNKRTADQIEKHFENGIFKHMPLTEKKGVEKGEVVVRSWAQQPMVWGTHRACNRNNGDWKSHKGTMHHWNDDLAGLYFDDYMIKNWRKSVHQALPEYHQKYKSSVGVILGNFVDSVVTQATAICPQVAEPLGLWKQSVIKGAKPLEDNAEEIFENKIKVTARKAHQLIVPKIRETWLPIYVQCGDASGKGHFKRNIETHVDFIQKHGRRMYKKCSKEVRGAFQTLGKTLPVEFSQSTDTATARIEEEFSMMMENHTIKDATSAGGQGGVCPSKVKLHDALKLIFADLHAAWGAEIAEPVEEEEEEPEDEEIDISEFKAEEGLDEADFVISDISDNDDAKDADYIPGV</sequence>
<dbReference type="OrthoDB" id="3598281at2759"/>
<dbReference type="InterPro" id="IPR027417">
    <property type="entry name" value="P-loop_NTPase"/>
</dbReference>
<feature type="compositionally biased region" description="Acidic residues" evidence="1">
    <location>
        <begin position="927"/>
        <end position="942"/>
    </location>
</feature>
<reference evidence="3" key="1">
    <citation type="submission" date="2020-10" db="EMBL/GenBank/DDBJ databases">
        <title>Genome Sequence of Monilinia vaccinii-corymbosi Sheds Light on Mummy Berry Disease Infection of Blueberry and Mating Type.</title>
        <authorList>
            <person name="Yow A.G."/>
            <person name="Zhang Y."/>
            <person name="Bansal K."/>
            <person name="Eacker S.M."/>
            <person name="Sullivan S."/>
            <person name="Liachko I."/>
            <person name="Cubeta M.A."/>
            <person name="Rollins J.A."/>
            <person name="Ashrafi H."/>
        </authorList>
    </citation>
    <scope>NUCLEOTIDE SEQUENCE</scope>
    <source>
        <strain evidence="3">RL-1</strain>
    </source>
</reference>
<dbReference type="PANTHER" id="PTHR36681">
    <property type="entry name" value="NUCLEAR GTPASE, GERMINAL CENTER-ASSOCIATED, TANDEM DUPLICATE 3"/>
    <property type="match status" value="1"/>
</dbReference>
<dbReference type="Gene3D" id="3.40.50.300">
    <property type="entry name" value="P-loop containing nucleotide triphosphate hydrolases"/>
    <property type="match status" value="1"/>
</dbReference>
<evidence type="ECO:0000256" key="1">
    <source>
        <dbReference type="SAM" id="MobiDB-lite"/>
    </source>
</evidence>
<dbReference type="Pfam" id="PF00350">
    <property type="entry name" value="Dynamin_N"/>
    <property type="match status" value="1"/>
</dbReference>
<dbReference type="AlphaFoldDB" id="A0A8A3PPK9"/>
<evidence type="ECO:0000259" key="2">
    <source>
        <dbReference type="Pfam" id="PF00350"/>
    </source>
</evidence>
<protein>
    <recommendedName>
        <fullName evidence="2">Dynamin N-terminal domain-containing protein</fullName>
    </recommendedName>
</protein>